<organism evidence="1 2">
    <name type="scientific">Streptomyces phage Heather</name>
    <dbReference type="NCBI Taxonomy" id="2562343"/>
    <lineage>
        <taxon>Viruses</taxon>
        <taxon>Duplodnaviria</taxon>
        <taxon>Heunggongvirae</taxon>
        <taxon>Uroviricota</taxon>
        <taxon>Caudoviricetes</taxon>
        <taxon>Colingsworthviridae</taxon>
        <taxon>Sebastisaurusvirus</taxon>
        <taxon>Sebastisaurusvirus heather</taxon>
    </lineage>
</organism>
<name>A0A4D6E5M6_9CAUD</name>
<accession>A0A4D6E5M6</accession>
<keyword evidence="2" id="KW-1185">Reference proteome</keyword>
<dbReference type="Proteomes" id="UP000297168">
    <property type="component" value="Segment"/>
</dbReference>
<dbReference type="EMBL" id="MK686069">
    <property type="protein sequence ID" value="QBZ73425.1"/>
    <property type="molecule type" value="Genomic_DNA"/>
</dbReference>
<protein>
    <submittedName>
        <fullName evidence="1">Uncharacterized protein</fullName>
    </submittedName>
</protein>
<reference evidence="2" key="1">
    <citation type="submission" date="2019-03" db="EMBL/GenBank/DDBJ databases">
        <authorList>
            <person name="Goralski S.M."/>
            <person name="Markward M.L."/>
            <person name="Addai K."/>
            <person name="Agarwal S."/>
            <person name="Ahmad I.M."/>
            <person name="Alumyar Y.S."/>
            <person name="An J."/>
            <person name="Antar T.E."/>
            <person name="Antony V."/>
            <person name="Arvin L.E."/>
            <person name="Atanasoff K.E."/>
            <person name="Ati R."/>
            <person name="Batista A."/>
            <person name="Bembuh M.L."/>
            <person name="Bhardvaj T.B."/>
            <person name="Brown C.J."/>
            <person name="Butt S.T."/>
            <person name="Cahn D."/>
            <person name="Canales I.-I."/>
            <person name="Carr K."/>
            <person name="Chen K.Z."/>
            <person name="Chen M."/>
            <person name="Chigurupati S."/>
            <person name="Chou C."/>
            <person name="Chung C.S."/>
            <person name="Cole S.T."/>
            <person name="Colson C.L."/>
            <person name="Dent D.M."/>
            <person name="Djiogo E.M."/>
            <person name="Domrachev B.M."/>
            <person name="Dwivedi J."/>
            <person name="Ehsani C."/>
            <person name="Essien U.A."/>
            <person name="Fakhar A."/>
            <person name="Flood S.H."/>
            <person name="Furletti G."/>
            <person name="Gebreegziabher M."/>
            <person name="Gruver-Williams A."/>
            <person name="Guldan M.L."/>
            <person name="Gurung S."/>
            <person name="Heo K."/>
            <person name="John R.A."/>
            <person name="Kabir L."/>
            <person name="Kaira H."/>
            <person name="Kane M.S."/>
            <person name="Karanja M."/>
            <person name="Karley A.N."/>
            <person name="Kelleher J."/>
            <person name="Khan A.M."/>
            <person name="Khan A."/>
            <person name="Kharel S."/>
            <person name="Kidane M."/>
            <person name="Konanur P."/>
            <person name="Kuo N.K."/>
            <person name="Kyaw G."/>
            <person name="Lahijan N."/>
            <person name="Lamm D.N."/>
            <person name="Lance S.V."/>
            <person name="Le C."/>
            <person name="Lee C.H."/>
            <person name="Leka D."/>
            <person name="Li C."/>
            <person name="Lim S.Y."/>
            <person name="Lo J."/>
            <person name="Ludwig S."/>
            <person name="Mahaney V.M."/>
            <person name="Mangukiya A."/>
            <person name="Mani D."/>
            <person name="Mariano P."/>
            <person name="Mbaekwe U."/>
            <person name="McGowan H."/>
            <person name="McNamara A."/>
            <person name="Mebrahtu S."/>
            <person name="Mohamed A."/>
            <person name="Mohamed M.E."/>
            <person name="Muntaka F."/>
            <person name="Naqvi T."/>
            <person name="Nengel A.M."/>
            <person name="Neupane S."/>
            <person name="Nguyen J."/>
            <person name="Nguyen J."/>
            <person name="Nwoji I.C."/>
            <person name="O'Brien T."/>
            <person name="Okusolubo T.A."/>
            <person name="Paek J."/>
            <person name="Pandithakoralag H."/>
            <person name="Parsa S."/>
            <person name="Perry C."/>
            <person name="Petrie C.R."/>
            <person name="Poteshman G.A."/>
            <person name="Quiros D."/>
            <person name="Rana S."/>
            <person name="Reister J."/>
            <person name="Reyes E."/>
            <person name="Riaz H.S."/>
            <person name="Roach T.L."/>
            <person name="Saikali A."/>
            <person name="Scalsky R."/>
            <person name="Schultz J.A."/>
            <person name="Scott C.F."/>
            <person name="Sekira M.D."/>
            <person name="Shee C.S."/>
            <person name="Shultz P."/>
            <person name="Siarez J.A."/>
            <person name="Simpson A.L."/>
            <person name="Singh S."/>
            <person name="Smith F.R."/>
            <person name="Smith S.A."/>
            <person name="Sobers S."/>
            <person name="Sobowale A.O."/>
            <person name="Somoza K.A."/>
            <person name="Song M."/>
            <person name="Spence R.N."/>
            <person name="Spruill R.A."/>
            <person name="Subedi A."/>
            <person name="Taj A.B."/>
            <person name="Thomas J."/>
            <person name="Todd J.C."/>
            <person name="Tran T."/>
            <person name="Varghese J."/>
            <person name="Vartanian E."/>
            <person name="Vega A."/>
            <person name="Vong A."/>
            <person name="Wachhaus L.E."/>
            <person name="Walter A.J."/>
            <person name="Wessel M.E."/>
            <person name="Azam A.M."/>
            <person name="Blocker D."/>
            <person name="Naeem N.-U.-A."/>
            <person name="Patel R."/>
            <person name="Shakarov P."/>
            <person name="Xie C.L."/>
            <person name="Zolnerowich N."/>
            <person name="Correa-Mendez M."/>
            <person name="Fabian M."/>
            <person name="Fishbein J."/>
            <person name="Harkles L."/>
            <person name="Reger N."/>
            <person name="Saleh S."/>
            <person name="Erill I."/>
            <person name="Caruso S.M."/>
            <person name="Garlena R.A."/>
            <person name="Russell D.A."/>
            <person name="Pope W.H."/>
            <person name="Jacobs-Sera D."/>
            <person name="Hatfull G.F."/>
        </authorList>
    </citation>
    <scope>NUCLEOTIDE SEQUENCE [LARGE SCALE GENOMIC DNA]</scope>
</reference>
<proteinExistence type="predicted"/>
<evidence type="ECO:0000313" key="2">
    <source>
        <dbReference type="Proteomes" id="UP000297168"/>
    </source>
</evidence>
<evidence type="ECO:0000313" key="1">
    <source>
        <dbReference type="EMBL" id="QBZ73425.1"/>
    </source>
</evidence>
<sequence length="59" mass="6289">MTATEDEKLLAPIQEVTGTVGDDLRTVHRLSDGKPACGAVGKVCEWQRAVTCPTCLSTE</sequence>
<gene>
    <name evidence="1" type="primary">55</name>
    <name evidence="1" type="ORF">SEA_HEATHER_55</name>
</gene>